<keyword evidence="3" id="KW-1185">Reference proteome</keyword>
<organism evidence="2 3">
    <name type="scientific">Catenulispora pinistramenti</name>
    <dbReference type="NCBI Taxonomy" id="2705254"/>
    <lineage>
        <taxon>Bacteria</taxon>
        <taxon>Bacillati</taxon>
        <taxon>Actinomycetota</taxon>
        <taxon>Actinomycetes</taxon>
        <taxon>Catenulisporales</taxon>
        <taxon>Catenulisporaceae</taxon>
        <taxon>Catenulispora</taxon>
    </lineage>
</organism>
<proteinExistence type="predicted"/>
<evidence type="ECO:0000313" key="2">
    <source>
        <dbReference type="EMBL" id="MBS2548811.1"/>
    </source>
</evidence>
<dbReference type="RefSeq" id="WP_212010389.1">
    <property type="nucleotide sequence ID" value="NZ_JAAFYZ010000056.1"/>
</dbReference>
<sequence length="160" mass="17328">MTTGRPPTPTERKRRTGNPGKRALPDAADSPALPALALDAPDHLGAAGRAAWMLLAAECSWLAHTDRVSVVLLCEKLDRRAAWIAQLADADEVLLTDKGYAYPNPLVGMLSTLETEIVKLLSLLGLTPADRTRIGLGEVRRASKLAELLADRHRQTDYSP</sequence>
<reference evidence="2 3" key="1">
    <citation type="submission" date="2020-02" db="EMBL/GenBank/DDBJ databases">
        <title>Acidophilic actinobacteria isolated from forest soil.</title>
        <authorList>
            <person name="Golinska P."/>
        </authorList>
    </citation>
    <scope>NUCLEOTIDE SEQUENCE [LARGE SCALE GENOMIC DNA]</scope>
    <source>
        <strain evidence="2 3">NL8</strain>
    </source>
</reference>
<dbReference type="Pfam" id="PF05119">
    <property type="entry name" value="Terminase_4"/>
    <property type="match status" value="1"/>
</dbReference>
<feature type="region of interest" description="Disordered" evidence="1">
    <location>
        <begin position="1"/>
        <end position="27"/>
    </location>
</feature>
<dbReference type="InterPro" id="IPR006448">
    <property type="entry name" value="Phage_term_ssu_P27"/>
</dbReference>
<protein>
    <submittedName>
        <fullName evidence="2">P27 family phage terminase small subunit</fullName>
    </submittedName>
</protein>
<dbReference type="EMBL" id="JAAFYZ010000056">
    <property type="protein sequence ID" value="MBS2548811.1"/>
    <property type="molecule type" value="Genomic_DNA"/>
</dbReference>
<evidence type="ECO:0000256" key="1">
    <source>
        <dbReference type="SAM" id="MobiDB-lite"/>
    </source>
</evidence>
<evidence type="ECO:0000313" key="3">
    <source>
        <dbReference type="Proteomes" id="UP000730482"/>
    </source>
</evidence>
<comment type="caution">
    <text evidence="2">The sequence shown here is derived from an EMBL/GenBank/DDBJ whole genome shotgun (WGS) entry which is preliminary data.</text>
</comment>
<dbReference type="Proteomes" id="UP000730482">
    <property type="component" value="Unassembled WGS sequence"/>
</dbReference>
<gene>
    <name evidence="2" type="ORF">KGQ19_18250</name>
</gene>
<accession>A0ABS5KRZ2</accession>
<name>A0ABS5KRZ2_9ACTN</name>